<evidence type="ECO:0000313" key="5">
    <source>
        <dbReference type="EMBL" id="TMQ50837.1"/>
    </source>
</evidence>
<dbReference type="PANTHER" id="PTHR21011">
    <property type="entry name" value="MITOCHONDRIAL 28S RIBOSOMAL PROTEIN S6"/>
    <property type="match status" value="1"/>
</dbReference>
<dbReference type="InterPro" id="IPR000529">
    <property type="entry name" value="Ribosomal_bS6"/>
</dbReference>
<dbReference type="GO" id="GO:0070181">
    <property type="term" value="F:small ribosomal subunit rRNA binding"/>
    <property type="evidence" value="ECO:0007669"/>
    <property type="project" value="TreeGrafter"/>
</dbReference>
<comment type="function">
    <text evidence="3">Binds together with bS18 to 16S ribosomal RNA.</text>
</comment>
<evidence type="ECO:0000313" key="6">
    <source>
        <dbReference type="Proteomes" id="UP000316292"/>
    </source>
</evidence>
<organism evidence="5 6">
    <name type="scientific">Eiseniibacteriota bacterium</name>
    <dbReference type="NCBI Taxonomy" id="2212470"/>
    <lineage>
        <taxon>Bacteria</taxon>
        <taxon>Candidatus Eiseniibacteriota</taxon>
    </lineage>
</organism>
<sequence>MKTYETTIIFDPGLEEARINEEVDRVSQSISQAGGEVVEVQRWGKRKLAYNIRKRRDGTYIHIKHKSPPELIGEMDRRFRLNEGVLRHLTVLAVKESPRAEEPGRAAEPAAAAAAGAAHATQSEEKV</sequence>
<dbReference type="HAMAP" id="MF_00360">
    <property type="entry name" value="Ribosomal_bS6"/>
    <property type="match status" value="1"/>
</dbReference>
<name>A0A538SHI4_UNCEI</name>
<comment type="caution">
    <text evidence="5">The sequence shown here is derived from an EMBL/GenBank/DDBJ whole genome shotgun (WGS) entry which is preliminary data.</text>
</comment>
<dbReference type="CDD" id="cd00473">
    <property type="entry name" value="bS6"/>
    <property type="match status" value="1"/>
</dbReference>
<evidence type="ECO:0000256" key="1">
    <source>
        <dbReference type="ARBA" id="ARBA00009512"/>
    </source>
</evidence>
<dbReference type="EMBL" id="VBOR01000027">
    <property type="protein sequence ID" value="TMQ50837.1"/>
    <property type="molecule type" value="Genomic_DNA"/>
</dbReference>
<dbReference type="NCBIfam" id="TIGR00166">
    <property type="entry name" value="S6"/>
    <property type="match status" value="1"/>
</dbReference>
<gene>
    <name evidence="3 5" type="primary">rpsF</name>
    <name evidence="5" type="ORF">E6K71_01580</name>
</gene>
<dbReference type="InterPro" id="IPR020814">
    <property type="entry name" value="Ribosomal_S6_plastid/chlpt"/>
</dbReference>
<dbReference type="Pfam" id="PF01250">
    <property type="entry name" value="Ribosomal_S6"/>
    <property type="match status" value="1"/>
</dbReference>
<reference evidence="5 6" key="1">
    <citation type="journal article" date="2019" name="Nat. Microbiol.">
        <title>Mediterranean grassland soil C-N compound turnover is dependent on rainfall and depth, and is mediated by genomically divergent microorganisms.</title>
        <authorList>
            <person name="Diamond S."/>
            <person name="Andeer P.F."/>
            <person name="Li Z."/>
            <person name="Crits-Christoph A."/>
            <person name="Burstein D."/>
            <person name="Anantharaman K."/>
            <person name="Lane K.R."/>
            <person name="Thomas B.C."/>
            <person name="Pan C."/>
            <person name="Northen T.R."/>
            <person name="Banfield J.F."/>
        </authorList>
    </citation>
    <scope>NUCLEOTIDE SEQUENCE [LARGE SCALE GENOMIC DNA]</scope>
    <source>
        <strain evidence="5">WS_1</strain>
    </source>
</reference>
<feature type="compositionally biased region" description="Low complexity" evidence="4">
    <location>
        <begin position="106"/>
        <end position="118"/>
    </location>
</feature>
<dbReference type="InterPro" id="IPR035980">
    <property type="entry name" value="Ribosomal_bS6_sf"/>
</dbReference>
<dbReference type="Gene3D" id="3.30.70.60">
    <property type="match status" value="1"/>
</dbReference>
<dbReference type="GO" id="GO:0003735">
    <property type="term" value="F:structural constituent of ribosome"/>
    <property type="evidence" value="ECO:0007669"/>
    <property type="project" value="InterPro"/>
</dbReference>
<dbReference type="GO" id="GO:1990904">
    <property type="term" value="C:ribonucleoprotein complex"/>
    <property type="evidence" value="ECO:0007669"/>
    <property type="project" value="UniProtKB-KW"/>
</dbReference>
<dbReference type="InterPro" id="IPR014717">
    <property type="entry name" value="Transl_elong_EF1B/ribsomal_bS6"/>
</dbReference>
<evidence type="ECO:0000256" key="4">
    <source>
        <dbReference type="SAM" id="MobiDB-lite"/>
    </source>
</evidence>
<accession>A0A538SHI4</accession>
<protein>
    <recommendedName>
        <fullName evidence="2 3">Small ribosomal subunit protein bS6</fullName>
    </recommendedName>
</protein>
<dbReference type="PANTHER" id="PTHR21011:SF1">
    <property type="entry name" value="SMALL RIBOSOMAL SUBUNIT PROTEIN BS6M"/>
    <property type="match status" value="1"/>
</dbReference>
<comment type="similarity">
    <text evidence="1 3">Belongs to the bacterial ribosomal protein bS6 family.</text>
</comment>
<feature type="region of interest" description="Disordered" evidence="4">
    <location>
        <begin position="97"/>
        <end position="127"/>
    </location>
</feature>
<dbReference type="Proteomes" id="UP000316292">
    <property type="component" value="Unassembled WGS sequence"/>
</dbReference>
<proteinExistence type="inferred from homology"/>
<dbReference type="GO" id="GO:0006412">
    <property type="term" value="P:translation"/>
    <property type="evidence" value="ECO:0007669"/>
    <property type="project" value="UniProtKB-UniRule"/>
</dbReference>
<dbReference type="SUPFAM" id="SSF54995">
    <property type="entry name" value="Ribosomal protein S6"/>
    <property type="match status" value="1"/>
</dbReference>
<keyword evidence="3 5" id="KW-0689">Ribosomal protein</keyword>
<dbReference type="GO" id="GO:0005737">
    <property type="term" value="C:cytoplasm"/>
    <property type="evidence" value="ECO:0007669"/>
    <property type="project" value="UniProtKB-ARBA"/>
</dbReference>
<dbReference type="AlphaFoldDB" id="A0A538SHI4"/>
<keyword evidence="3" id="KW-0694">RNA-binding</keyword>
<keyword evidence="3" id="KW-0699">rRNA-binding</keyword>
<dbReference type="GO" id="GO:0005840">
    <property type="term" value="C:ribosome"/>
    <property type="evidence" value="ECO:0007669"/>
    <property type="project" value="UniProtKB-KW"/>
</dbReference>
<evidence type="ECO:0000256" key="3">
    <source>
        <dbReference type="HAMAP-Rule" id="MF_00360"/>
    </source>
</evidence>
<evidence type="ECO:0000256" key="2">
    <source>
        <dbReference type="ARBA" id="ARBA00035294"/>
    </source>
</evidence>
<keyword evidence="3" id="KW-0687">Ribonucleoprotein</keyword>